<comment type="cofactor">
    <cofactor evidence="11">
        <name>Mg(2+)</name>
        <dbReference type="ChEBI" id="CHEBI:18420"/>
    </cofactor>
    <cofactor evidence="11">
        <name>Mn(2+)</name>
        <dbReference type="ChEBI" id="CHEBI:29035"/>
    </cofactor>
    <text evidence="11">Magnesium. Can also use manganese.</text>
</comment>
<keyword evidence="12 13" id="KW-0449">Lipoprotein</keyword>
<feature type="binding site" evidence="11">
    <location>
        <position position="170"/>
    </location>
    <ligand>
        <name>Mg(2+)</name>
        <dbReference type="ChEBI" id="CHEBI:18420"/>
    </ligand>
</feature>
<evidence type="ECO:0000256" key="2">
    <source>
        <dbReference type="ARBA" id="ARBA00016337"/>
    </source>
</evidence>
<name>A0A1T4MD81_TREPO</name>
<evidence type="ECO:0000256" key="1">
    <source>
        <dbReference type="ARBA" id="ARBA00011955"/>
    </source>
</evidence>
<dbReference type="Proteomes" id="UP000190423">
    <property type="component" value="Unassembled WGS sequence"/>
</dbReference>
<organism evidence="13 14">
    <name type="scientific">Treponema porcinum</name>
    <dbReference type="NCBI Taxonomy" id="261392"/>
    <lineage>
        <taxon>Bacteria</taxon>
        <taxon>Pseudomonadati</taxon>
        <taxon>Spirochaetota</taxon>
        <taxon>Spirochaetia</taxon>
        <taxon>Spirochaetales</taxon>
        <taxon>Treponemataceae</taxon>
        <taxon>Treponema</taxon>
    </lineage>
</organism>
<keyword evidence="4 10" id="KW-0808">Transferase</keyword>
<dbReference type="GO" id="GO:0005886">
    <property type="term" value="C:plasma membrane"/>
    <property type="evidence" value="ECO:0007669"/>
    <property type="project" value="UniProtKB-SubCell"/>
</dbReference>
<evidence type="ECO:0000256" key="10">
    <source>
        <dbReference type="PIRNR" id="PIRNR006268"/>
    </source>
</evidence>
<keyword evidence="12" id="KW-0732">Signal</keyword>
<accession>A0A1T4MD81</accession>
<gene>
    <name evidence="13" type="ORF">SAMN02745149_01937</name>
</gene>
<dbReference type="SUPFAM" id="SSF143631">
    <property type="entry name" value="ApbE-like"/>
    <property type="match status" value="1"/>
</dbReference>
<keyword evidence="12" id="KW-0997">Cell inner membrane</keyword>
<comment type="catalytic activity">
    <reaction evidence="9 10 12">
        <text>L-threonyl-[protein] + FAD = FMN-L-threonyl-[protein] + AMP + H(+)</text>
        <dbReference type="Rhea" id="RHEA:36847"/>
        <dbReference type="Rhea" id="RHEA-COMP:11060"/>
        <dbReference type="Rhea" id="RHEA-COMP:11061"/>
        <dbReference type="ChEBI" id="CHEBI:15378"/>
        <dbReference type="ChEBI" id="CHEBI:30013"/>
        <dbReference type="ChEBI" id="CHEBI:57692"/>
        <dbReference type="ChEBI" id="CHEBI:74257"/>
        <dbReference type="ChEBI" id="CHEBI:456215"/>
        <dbReference type="EC" id="2.7.1.180"/>
    </reaction>
</comment>
<keyword evidence="7 10" id="KW-0460">Magnesium</keyword>
<evidence type="ECO:0000313" key="13">
    <source>
        <dbReference type="EMBL" id="SJZ64835.1"/>
    </source>
</evidence>
<proteinExistence type="inferred from homology"/>
<feature type="signal peptide" evidence="12">
    <location>
        <begin position="1"/>
        <end position="31"/>
    </location>
</feature>
<keyword evidence="5 10" id="KW-0479">Metal-binding</keyword>
<comment type="function">
    <text evidence="12">Flavin transferase that catalyzes the transfer of the FMN moiety of FAD and its covalent binding to the hydroxyl group of a threonine residue in a target flavoprotein.</text>
</comment>
<dbReference type="GO" id="GO:0046872">
    <property type="term" value="F:metal ion binding"/>
    <property type="evidence" value="ECO:0007669"/>
    <property type="project" value="UniProtKB-UniRule"/>
</dbReference>
<keyword evidence="12" id="KW-0472">Membrane</keyword>
<feature type="binding site" evidence="11">
    <location>
        <position position="287"/>
    </location>
    <ligand>
        <name>Mg(2+)</name>
        <dbReference type="ChEBI" id="CHEBI:18420"/>
    </ligand>
</feature>
<dbReference type="PROSITE" id="PS51257">
    <property type="entry name" value="PROKAR_LIPOPROTEIN"/>
    <property type="match status" value="1"/>
</dbReference>
<dbReference type="AlphaFoldDB" id="A0A1T4MD81"/>
<feature type="chain" id="PRO_5011825182" description="FAD:protein FMN transferase" evidence="12">
    <location>
        <begin position="32"/>
        <end position="343"/>
    </location>
</feature>
<dbReference type="STRING" id="261392.SAMN02745149_01937"/>
<dbReference type="InterPro" id="IPR003374">
    <property type="entry name" value="ApbE-like_sf"/>
</dbReference>
<dbReference type="GO" id="GO:0016740">
    <property type="term" value="F:transferase activity"/>
    <property type="evidence" value="ECO:0007669"/>
    <property type="project" value="UniProtKB-UniRule"/>
</dbReference>
<dbReference type="Gene3D" id="3.10.520.10">
    <property type="entry name" value="ApbE-like domains"/>
    <property type="match status" value="1"/>
</dbReference>
<dbReference type="InterPro" id="IPR024932">
    <property type="entry name" value="ApbE"/>
</dbReference>
<evidence type="ECO:0000256" key="8">
    <source>
        <dbReference type="ARBA" id="ARBA00031306"/>
    </source>
</evidence>
<dbReference type="EC" id="2.7.1.180" evidence="1 10"/>
<evidence type="ECO:0000256" key="9">
    <source>
        <dbReference type="ARBA" id="ARBA00048540"/>
    </source>
</evidence>
<comment type="similarity">
    <text evidence="10 12">Belongs to the ApbE family.</text>
</comment>
<keyword evidence="14" id="KW-1185">Reference proteome</keyword>
<evidence type="ECO:0000256" key="5">
    <source>
        <dbReference type="ARBA" id="ARBA00022723"/>
    </source>
</evidence>
<protein>
    <recommendedName>
        <fullName evidence="2 10">FAD:protein FMN transferase</fullName>
        <ecNumber evidence="1 10">2.7.1.180</ecNumber>
    </recommendedName>
    <alternativeName>
        <fullName evidence="8 10">Flavin transferase</fullName>
    </alternativeName>
</protein>
<keyword evidence="6 10" id="KW-0274">FAD</keyword>
<evidence type="ECO:0000256" key="11">
    <source>
        <dbReference type="PIRSR" id="PIRSR006268-2"/>
    </source>
</evidence>
<evidence type="ECO:0000256" key="6">
    <source>
        <dbReference type="ARBA" id="ARBA00022827"/>
    </source>
</evidence>
<evidence type="ECO:0000256" key="7">
    <source>
        <dbReference type="ARBA" id="ARBA00022842"/>
    </source>
</evidence>
<dbReference type="Pfam" id="PF02424">
    <property type="entry name" value="ApbE"/>
    <property type="match status" value="1"/>
</dbReference>
<evidence type="ECO:0000313" key="14">
    <source>
        <dbReference type="Proteomes" id="UP000190423"/>
    </source>
</evidence>
<dbReference type="EMBL" id="FUWG01000015">
    <property type="protein sequence ID" value="SJZ64835.1"/>
    <property type="molecule type" value="Genomic_DNA"/>
</dbReference>
<dbReference type="PIRSF" id="PIRSF006268">
    <property type="entry name" value="ApbE"/>
    <property type="match status" value="1"/>
</dbReference>
<evidence type="ECO:0000256" key="12">
    <source>
        <dbReference type="RuleBase" id="RU363002"/>
    </source>
</evidence>
<sequence length="343" mass="37754">MNTEKTHKITFRASFIAFSLLLLSSCTQKNAETYFESMNTFMKVRCYGAESEKANKEAQKRISELEALLSVTKPESEVYRLNHTPSFPVEVSETTANLLSFCLDMAERTDGAFNPCLYPATSLWGFTKTSFHIPSQKEIENILPLTDWKKVTVNKNYITAAPGMMFDFGAAGKGFAGDEAIKILKAHGIKSALLDLGGNIQTIGVKPDGSEWTVGIKNPFGAEPLGSLCIKDEAVITSGGYERFFTGEDGRRYIHIFDGRTALPVSNNVMSATTVGKSGVLCDALSTSLFVLGPEKAAAFWKNNPEFDYIIVTADKKIFITDGIVRRFSLLPPAQEFETCIIK</sequence>
<comment type="subcellular location">
    <subcellularLocation>
        <location evidence="12">Cell inner membrane</location>
        <topology evidence="12">Lipid-anchor</topology>
        <orientation evidence="12">Periplasmic side</orientation>
    </subcellularLocation>
</comment>
<reference evidence="13 14" key="1">
    <citation type="submission" date="2017-02" db="EMBL/GenBank/DDBJ databases">
        <authorList>
            <person name="Peterson S.W."/>
        </authorList>
    </citation>
    <scope>NUCLEOTIDE SEQUENCE [LARGE SCALE GENOMIC DNA]</scope>
    <source>
        <strain evidence="13 14">ATCC BAA-908</strain>
    </source>
</reference>
<keyword evidence="12" id="KW-1003">Cell membrane</keyword>
<keyword evidence="3 10" id="KW-0285">Flavoprotein</keyword>
<dbReference type="PANTHER" id="PTHR30040">
    <property type="entry name" value="THIAMINE BIOSYNTHESIS LIPOPROTEIN APBE"/>
    <property type="match status" value="1"/>
</dbReference>
<evidence type="ECO:0000256" key="3">
    <source>
        <dbReference type="ARBA" id="ARBA00022630"/>
    </source>
</evidence>
<dbReference type="PANTHER" id="PTHR30040:SF2">
    <property type="entry name" value="FAD:PROTEIN FMN TRANSFERASE"/>
    <property type="match status" value="1"/>
</dbReference>
<feature type="binding site" evidence="11">
    <location>
        <position position="283"/>
    </location>
    <ligand>
        <name>Mg(2+)</name>
        <dbReference type="ChEBI" id="CHEBI:18420"/>
    </ligand>
</feature>
<evidence type="ECO:0000256" key="4">
    <source>
        <dbReference type="ARBA" id="ARBA00022679"/>
    </source>
</evidence>